<evidence type="ECO:0000259" key="1">
    <source>
        <dbReference type="Pfam" id="PF12728"/>
    </source>
</evidence>
<dbReference type="RefSeq" id="WP_183307505.1">
    <property type="nucleotide sequence ID" value="NZ_JACIEP010000008.1"/>
</dbReference>
<comment type="caution">
    <text evidence="2">The sequence shown here is derived from an EMBL/GenBank/DDBJ whole genome shotgun (WGS) entry which is preliminary data.</text>
</comment>
<reference evidence="2 3" key="1">
    <citation type="submission" date="2020-08" db="EMBL/GenBank/DDBJ databases">
        <title>Genomic Encyclopedia of Type Strains, Phase IV (KMG-IV): sequencing the most valuable type-strain genomes for metagenomic binning, comparative biology and taxonomic classification.</title>
        <authorList>
            <person name="Goeker M."/>
        </authorList>
    </citation>
    <scope>NUCLEOTIDE SEQUENCE [LARGE SCALE GENOMIC DNA]</scope>
    <source>
        <strain evidence="2 3">DSM 104969</strain>
    </source>
</reference>
<sequence length="65" mass="7532">MTVTEPAVVASGRYSVSEASKILDIDRKTLYRHTIDGIIKCGFRRANGRRFYTGSEIQRYWKAQY</sequence>
<accession>A0A840CKM0</accession>
<dbReference type="AlphaFoldDB" id="A0A840CKM0"/>
<name>A0A840CKM0_9BACT</name>
<dbReference type="Proteomes" id="UP000555103">
    <property type="component" value="Unassembled WGS sequence"/>
</dbReference>
<dbReference type="Pfam" id="PF12728">
    <property type="entry name" value="HTH_17"/>
    <property type="match status" value="1"/>
</dbReference>
<dbReference type="EMBL" id="JACIEP010000008">
    <property type="protein sequence ID" value="MBB4036607.1"/>
    <property type="molecule type" value="Genomic_DNA"/>
</dbReference>
<organism evidence="2 3">
    <name type="scientific">Dysgonomonas hofstadii</name>
    <dbReference type="NCBI Taxonomy" id="637886"/>
    <lineage>
        <taxon>Bacteria</taxon>
        <taxon>Pseudomonadati</taxon>
        <taxon>Bacteroidota</taxon>
        <taxon>Bacteroidia</taxon>
        <taxon>Bacteroidales</taxon>
        <taxon>Dysgonomonadaceae</taxon>
        <taxon>Dysgonomonas</taxon>
    </lineage>
</organism>
<dbReference type="InterPro" id="IPR041657">
    <property type="entry name" value="HTH_17"/>
</dbReference>
<evidence type="ECO:0000313" key="3">
    <source>
        <dbReference type="Proteomes" id="UP000555103"/>
    </source>
</evidence>
<dbReference type="SUPFAM" id="SSF46955">
    <property type="entry name" value="Putative DNA-binding domain"/>
    <property type="match status" value="1"/>
</dbReference>
<protein>
    <submittedName>
        <fullName evidence="2">Putative site-specific integrase-resolvase</fullName>
    </submittedName>
</protein>
<gene>
    <name evidence="2" type="ORF">GGR21_002513</name>
</gene>
<evidence type="ECO:0000313" key="2">
    <source>
        <dbReference type="EMBL" id="MBB4036607.1"/>
    </source>
</evidence>
<dbReference type="InterPro" id="IPR009061">
    <property type="entry name" value="DNA-bd_dom_put_sf"/>
</dbReference>
<proteinExistence type="predicted"/>
<dbReference type="Gene3D" id="1.10.1660.10">
    <property type="match status" value="1"/>
</dbReference>
<feature type="domain" description="Helix-turn-helix" evidence="1">
    <location>
        <begin position="14"/>
        <end position="64"/>
    </location>
</feature>
<keyword evidence="3" id="KW-1185">Reference proteome</keyword>